<dbReference type="Proteomes" id="UP000657385">
    <property type="component" value="Unassembled WGS sequence"/>
</dbReference>
<name>A0A931FF71_9ACTN</name>
<dbReference type="AlphaFoldDB" id="A0A931FF71"/>
<comment type="caution">
    <text evidence="1">The sequence shown here is derived from an EMBL/GenBank/DDBJ whole genome shotgun (WGS) entry which is preliminary data.</text>
</comment>
<keyword evidence="2" id="KW-1185">Reference proteome</keyword>
<proteinExistence type="predicted"/>
<protein>
    <submittedName>
        <fullName evidence="1">Uncharacterized protein</fullName>
    </submittedName>
</protein>
<reference evidence="1" key="1">
    <citation type="submission" date="2020-11" db="EMBL/GenBank/DDBJ databases">
        <title>Isolation and identification of active actinomycetes.</title>
        <authorList>
            <person name="Yu B."/>
        </authorList>
    </citation>
    <scope>NUCLEOTIDE SEQUENCE</scope>
    <source>
        <strain evidence="1">NEAU-YB345</strain>
    </source>
</reference>
<evidence type="ECO:0000313" key="1">
    <source>
        <dbReference type="EMBL" id="MBF9072557.1"/>
    </source>
</evidence>
<dbReference type="EMBL" id="JADPRT010000017">
    <property type="protein sequence ID" value="MBF9072557.1"/>
    <property type="molecule type" value="Genomic_DNA"/>
</dbReference>
<sequence>MNDPYSSGDFDVFTLQDRKTRQQARLLVASRAQGADDCRDLLHALDLIDHVAAGITRQCPRCGTKHERWGSSARTRFCSDACAATGRGEA</sequence>
<dbReference type="RefSeq" id="WP_196197731.1">
    <property type="nucleotide sequence ID" value="NZ_JADPRT010000017.1"/>
</dbReference>
<organism evidence="1 2">
    <name type="scientific">Streptacidiphilus fuscans</name>
    <dbReference type="NCBI Taxonomy" id="2789292"/>
    <lineage>
        <taxon>Bacteria</taxon>
        <taxon>Bacillati</taxon>
        <taxon>Actinomycetota</taxon>
        <taxon>Actinomycetes</taxon>
        <taxon>Kitasatosporales</taxon>
        <taxon>Streptomycetaceae</taxon>
        <taxon>Streptacidiphilus</taxon>
    </lineage>
</organism>
<accession>A0A931FF71</accession>
<evidence type="ECO:0000313" key="2">
    <source>
        <dbReference type="Proteomes" id="UP000657385"/>
    </source>
</evidence>
<gene>
    <name evidence="1" type="ORF">I2501_31525</name>
</gene>